<dbReference type="GO" id="GO:0016787">
    <property type="term" value="F:hydrolase activity"/>
    <property type="evidence" value="ECO:0007669"/>
    <property type="project" value="UniProtKB-KW"/>
</dbReference>
<keyword evidence="4" id="KW-1185">Reference proteome</keyword>
<dbReference type="RefSeq" id="WP_212277362.1">
    <property type="nucleotide sequence ID" value="NZ_BAAANI010000004.1"/>
</dbReference>
<reference evidence="3 4" key="1">
    <citation type="submission" date="2024-09" db="EMBL/GenBank/DDBJ databases">
        <authorList>
            <person name="Sun Q."/>
            <person name="Mori K."/>
        </authorList>
    </citation>
    <scope>NUCLEOTIDE SEQUENCE [LARGE SCALE GENOMIC DNA]</scope>
    <source>
        <strain evidence="3 4">JCM 14321</strain>
    </source>
</reference>
<dbReference type="EMBL" id="JBHMBL010000003">
    <property type="protein sequence ID" value="MFB9643380.1"/>
    <property type="molecule type" value="Genomic_DNA"/>
</dbReference>
<evidence type="ECO:0000259" key="2">
    <source>
        <dbReference type="Pfam" id="PF00857"/>
    </source>
</evidence>
<evidence type="ECO:0000313" key="3">
    <source>
        <dbReference type="EMBL" id="MFB9643380.1"/>
    </source>
</evidence>
<keyword evidence="1 3" id="KW-0378">Hydrolase</keyword>
<name>A0ABV5SSQ0_9MICO</name>
<organism evidence="3 4">
    <name type="scientific">Agromyces lapidis</name>
    <dbReference type="NCBI Taxonomy" id="279574"/>
    <lineage>
        <taxon>Bacteria</taxon>
        <taxon>Bacillati</taxon>
        <taxon>Actinomycetota</taxon>
        <taxon>Actinomycetes</taxon>
        <taxon>Micrococcales</taxon>
        <taxon>Microbacteriaceae</taxon>
        <taxon>Agromyces</taxon>
    </lineage>
</organism>
<dbReference type="PANTHER" id="PTHR43540:SF1">
    <property type="entry name" value="ISOCHORISMATASE HYDROLASE"/>
    <property type="match status" value="1"/>
</dbReference>
<dbReference type="InterPro" id="IPR050272">
    <property type="entry name" value="Isochorismatase-like_hydrls"/>
</dbReference>
<proteinExistence type="predicted"/>
<evidence type="ECO:0000313" key="4">
    <source>
        <dbReference type="Proteomes" id="UP001589667"/>
    </source>
</evidence>
<evidence type="ECO:0000256" key="1">
    <source>
        <dbReference type="ARBA" id="ARBA00022801"/>
    </source>
</evidence>
<dbReference type="InterPro" id="IPR000868">
    <property type="entry name" value="Isochorismatase-like_dom"/>
</dbReference>
<gene>
    <name evidence="3" type="ORF">ACFFQV_13865</name>
</gene>
<protein>
    <submittedName>
        <fullName evidence="3">Cysteine hydrolase family protein</fullName>
        <ecNumber evidence="3">3.-.-.-</ecNumber>
    </submittedName>
</protein>
<dbReference type="PANTHER" id="PTHR43540">
    <property type="entry name" value="PEROXYUREIDOACRYLATE/UREIDOACRYLATE AMIDOHYDROLASE-RELATED"/>
    <property type="match status" value="1"/>
</dbReference>
<dbReference type="CDD" id="cd01014">
    <property type="entry name" value="nicotinamidase_related"/>
    <property type="match status" value="1"/>
</dbReference>
<dbReference type="EC" id="3.-.-.-" evidence="3"/>
<dbReference type="InterPro" id="IPR036380">
    <property type="entry name" value="Isochorismatase-like_sf"/>
</dbReference>
<comment type="caution">
    <text evidence="3">The sequence shown here is derived from an EMBL/GenBank/DDBJ whole genome shotgun (WGS) entry which is preliminary data.</text>
</comment>
<sequence>MTRALIIIDIQQDYFPGGRHPLVGPDAAAAAAARLLAAWRERGEPVVHVQHIWDAPDAAFFQPGTPGVEIHPAVAPLAGEPLVTKANPNSFLETELDERLRALAPDELVIAGMMSSMCVDATVRAAADAGYRVTVAHDACAAPDLEFGGVLVPGAQVHAAFMAALDGSYAAVASAEEIIAQGEHFADSSRPRHPFH</sequence>
<dbReference type="Gene3D" id="3.40.50.850">
    <property type="entry name" value="Isochorismatase-like"/>
    <property type="match status" value="1"/>
</dbReference>
<accession>A0ABV5SSQ0</accession>
<dbReference type="Pfam" id="PF00857">
    <property type="entry name" value="Isochorismatase"/>
    <property type="match status" value="1"/>
</dbReference>
<feature type="domain" description="Isochorismatase-like" evidence="2">
    <location>
        <begin position="4"/>
        <end position="174"/>
    </location>
</feature>
<dbReference type="SUPFAM" id="SSF52499">
    <property type="entry name" value="Isochorismatase-like hydrolases"/>
    <property type="match status" value="1"/>
</dbReference>
<dbReference type="Proteomes" id="UP001589667">
    <property type="component" value="Unassembled WGS sequence"/>
</dbReference>